<name>A0ABY3WW70_9ACTN</name>
<gene>
    <name evidence="1" type="ORF">J4032_09910</name>
</gene>
<organism evidence="1 2">
    <name type="scientific">Streptomyces formicae</name>
    <dbReference type="NCBI Taxonomy" id="1616117"/>
    <lineage>
        <taxon>Bacteria</taxon>
        <taxon>Bacillati</taxon>
        <taxon>Actinomycetota</taxon>
        <taxon>Actinomycetes</taxon>
        <taxon>Kitasatosporales</taxon>
        <taxon>Streptomycetaceae</taxon>
        <taxon>Streptomyces</taxon>
    </lineage>
</organism>
<dbReference type="RefSeq" id="WP_242339852.1">
    <property type="nucleotide sequence ID" value="NZ_CP071872.1"/>
</dbReference>
<reference evidence="1 2" key="1">
    <citation type="submission" date="2021-03" db="EMBL/GenBank/DDBJ databases">
        <title>Complete genome of Streptomyces formicae strain 1H-GS9 (DSM 100524).</title>
        <authorList>
            <person name="Atanasov K.E."/>
            <person name="Altabella T."/>
            <person name="Ferrer A."/>
        </authorList>
    </citation>
    <scope>NUCLEOTIDE SEQUENCE [LARGE SCALE GENOMIC DNA]</scope>
    <source>
        <strain evidence="1 2">1H-GS9</strain>
    </source>
</reference>
<proteinExistence type="predicted"/>
<evidence type="ECO:0000313" key="1">
    <source>
        <dbReference type="EMBL" id="UNM16909.1"/>
    </source>
</evidence>
<protein>
    <submittedName>
        <fullName evidence="1">Uncharacterized protein</fullName>
    </submittedName>
</protein>
<sequence length="161" mass="17414">MLADYTGLATDAAACAIDAGRPARALELLEGGRAVMWKQLLRTRSDRTELHEVAPRLARRMDRIGSGAVLGQARRVRTTYVMCWTLPTRSQTAALPVPAGPWPCAQSRRVQLSPALAGAPRNTLGGDRIVQHGGVQRPPVFALQHTGGRHSPSHPCDRVRA</sequence>
<evidence type="ECO:0000313" key="2">
    <source>
        <dbReference type="Proteomes" id="UP000828924"/>
    </source>
</evidence>
<accession>A0ABY3WW70</accession>
<dbReference type="Proteomes" id="UP000828924">
    <property type="component" value="Chromosome"/>
</dbReference>
<dbReference type="EMBL" id="CP071872">
    <property type="protein sequence ID" value="UNM16909.1"/>
    <property type="molecule type" value="Genomic_DNA"/>
</dbReference>
<keyword evidence="2" id="KW-1185">Reference proteome</keyword>